<dbReference type="RefSeq" id="XP_013404281.1">
    <property type="nucleotide sequence ID" value="XM_013548827.2"/>
</dbReference>
<evidence type="ECO:0000256" key="1">
    <source>
        <dbReference type="ARBA" id="ARBA00004230"/>
    </source>
</evidence>
<evidence type="ECO:0000313" key="11">
    <source>
        <dbReference type="RefSeq" id="XP_013404281.1"/>
    </source>
</evidence>
<sequence length="876" mass="99463">MATKGKGKGGREDKKSAKKSEEPPPIKETKEEETPEVLEETPIQVEEPPIVEEPPKEPTPEPAYDEPTLTELIVESYEGEKVRGLYEGEGECSFTGGHHYKGNFSSGLMHGRGIYTWADGVQYEGEFTNNQVTGKGTYRWPNKSSYEGDVVNGMRHGYGIFRVKSGTMNYAGDWCMGKRHGKGRMEYDPQGQSYYDGDWVNNIKHGWGIRQYPSGSVYQGMWFSNVRHGEGTMKWVDKDQMYLGQWEDGVQHGMGQHIWFLRRVGGSQYPLRNTYDGEFCKGLRHGYGTFYYANGAKYEGMWKDNMKHGQGKFTFKNGRIYEGRFEKDHIAEFPSFSLDGTCTPDLGQIRTRTPLPADNVSVHSNESKNTLGPSMALEIDHLLTEFTEFDREEEVNQVMYVIMRHMSSLRMIYNNYASLGYEESPDNTYIMNRMQFWRMMKDCKFHHHDITLMDMDRALVPDPRSSDLHNPYGKILIREYLNHLVTLGYLIYGEEHDGKGPVLAWCLSKLIADNILPNACSVGGNFYYEQRRAVNALVHMDRAYQVYNSICSPRKHTPHEPSMKMRQFLFMLKDYKLVNADLTPQNAINVLAADDPKVADPEGAYNLELEMCFLEFFEALIGCAQVYVTEAVVKDPSTPRPSTQLTQEQSMLSIPLSPGRAGSREQTEIDDGEEEEGEGSQHHKSPSPETAATPVAPRAVSSSGGTHKTGEGSHKLQEQQASNATASTSHSDHRPAVSQQESARNVPSEQGGLADTRKTMSFMSAHSHRTEEGEPPLMQSMVSVGVAHSDIGDEEDEEECEEVVEEEELDEDTRKYNFWTHQVHIFFMRKFFPAYENMSMLNHMIALKYADDGRRHYHPEEEKSTKSPLRSSPIES</sequence>
<dbReference type="PANTHER" id="PTHR46613">
    <property type="entry name" value="RADIAL SPOKE HEAD 10 HOMOLOG B-RELATED"/>
    <property type="match status" value="1"/>
</dbReference>
<dbReference type="GO" id="GO:0005930">
    <property type="term" value="C:axoneme"/>
    <property type="evidence" value="ECO:0007669"/>
    <property type="project" value="UniProtKB-SubCell"/>
</dbReference>
<evidence type="ECO:0000313" key="10">
    <source>
        <dbReference type="Proteomes" id="UP000085678"/>
    </source>
</evidence>
<keyword evidence="4" id="KW-0677">Repeat</keyword>
<dbReference type="OrthoDB" id="294378at2759"/>
<keyword evidence="7" id="KW-0206">Cytoskeleton</keyword>
<keyword evidence="6" id="KW-0969">Cilium</keyword>
<feature type="region of interest" description="Disordered" evidence="9">
    <location>
        <begin position="635"/>
        <end position="756"/>
    </location>
</feature>
<feature type="compositionally biased region" description="Polar residues" evidence="9">
    <location>
        <begin position="718"/>
        <end position="729"/>
    </location>
</feature>
<accession>A0A1S3J1Z2</accession>
<feature type="compositionally biased region" description="Polar residues" evidence="9">
    <location>
        <begin position="640"/>
        <end position="652"/>
    </location>
</feature>
<dbReference type="GeneID" id="106169379"/>
<feature type="compositionally biased region" description="Basic and acidic residues" evidence="9">
    <location>
        <begin position="856"/>
        <end position="865"/>
    </location>
</feature>
<evidence type="ECO:0000256" key="4">
    <source>
        <dbReference type="ARBA" id="ARBA00022737"/>
    </source>
</evidence>
<keyword evidence="3" id="KW-0963">Cytoplasm</keyword>
<reference evidence="11" key="1">
    <citation type="submission" date="2025-08" db="UniProtKB">
        <authorList>
            <consortium name="RefSeq"/>
        </authorList>
    </citation>
    <scope>IDENTIFICATION</scope>
    <source>
        <tissue evidence="11">Gonads</tissue>
    </source>
</reference>
<evidence type="ECO:0000256" key="7">
    <source>
        <dbReference type="ARBA" id="ARBA00023212"/>
    </source>
</evidence>
<dbReference type="KEGG" id="lak:106169379"/>
<feature type="compositionally biased region" description="Polar residues" evidence="9">
    <location>
        <begin position="737"/>
        <end position="748"/>
    </location>
</feature>
<comment type="subcellular location">
    <subcellularLocation>
        <location evidence="1">Cell projection</location>
        <location evidence="1">Cilium</location>
        <location evidence="1">Flagellum</location>
    </subcellularLocation>
    <subcellularLocation>
        <location evidence="2">Cytoplasm</location>
        <location evidence="2">Cytoskeleton</location>
        <location evidence="2">Cilium axoneme</location>
    </subcellularLocation>
</comment>
<evidence type="ECO:0000256" key="8">
    <source>
        <dbReference type="ARBA" id="ARBA00023273"/>
    </source>
</evidence>
<feature type="region of interest" description="Disordered" evidence="9">
    <location>
        <begin position="856"/>
        <end position="876"/>
    </location>
</feature>
<dbReference type="Proteomes" id="UP000085678">
    <property type="component" value="Unplaced"/>
</dbReference>
<dbReference type="InParanoid" id="A0A1S3J1Z2"/>
<dbReference type="Gene3D" id="2.20.110.10">
    <property type="entry name" value="Histone H3 K4-specific methyltransferase SET7/9 N-terminal domain"/>
    <property type="match status" value="4"/>
</dbReference>
<dbReference type="STRING" id="7574.A0A1S3J1Z2"/>
<feature type="compositionally biased region" description="Polar residues" evidence="9">
    <location>
        <begin position="866"/>
        <end position="876"/>
    </location>
</feature>
<protein>
    <submittedName>
        <fullName evidence="11">Radial spoke head 10 homolog B</fullName>
    </submittedName>
</protein>
<keyword evidence="8" id="KW-0966">Cell projection</keyword>
<dbReference type="SUPFAM" id="SSF82185">
    <property type="entry name" value="Histone H3 K4-specific methyltransferase SET7/9 N-terminal domain"/>
    <property type="match status" value="3"/>
</dbReference>
<evidence type="ECO:0000256" key="9">
    <source>
        <dbReference type="SAM" id="MobiDB-lite"/>
    </source>
</evidence>
<dbReference type="SMART" id="SM00698">
    <property type="entry name" value="MORN"/>
    <property type="match status" value="10"/>
</dbReference>
<keyword evidence="10" id="KW-1185">Reference proteome</keyword>
<feature type="compositionally biased region" description="Acidic residues" evidence="9">
    <location>
        <begin position="668"/>
        <end position="678"/>
    </location>
</feature>
<keyword evidence="5" id="KW-0282">Flagellum</keyword>
<feature type="region of interest" description="Disordered" evidence="9">
    <location>
        <begin position="1"/>
        <end position="65"/>
    </location>
</feature>
<evidence type="ECO:0000256" key="6">
    <source>
        <dbReference type="ARBA" id="ARBA00023069"/>
    </source>
</evidence>
<dbReference type="AlphaFoldDB" id="A0A1S3J1Z2"/>
<dbReference type="InterPro" id="IPR003409">
    <property type="entry name" value="MORN"/>
</dbReference>
<dbReference type="Pfam" id="PF02493">
    <property type="entry name" value="MORN"/>
    <property type="match status" value="10"/>
</dbReference>
<feature type="compositionally biased region" description="Basic and acidic residues" evidence="9">
    <location>
        <begin position="708"/>
        <end position="717"/>
    </location>
</feature>
<evidence type="ECO:0000256" key="2">
    <source>
        <dbReference type="ARBA" id="ARBA00004430"/>
    </source>
</evidence>
<evidence type="ECO:0000256" key="5">
    <source>
        <dbReference type="ARBA" id="ARBA00022846"/>
    </source>
</evidence>
<organism evidence="10 11">
    <name type="scientific">Lingula anatina</name>
    <name type="common">Brachiopod</name>
    <name type="synonym">Lingula unguis</name>
    <dbReference type="NCBI Taxonomy" id="7574"/>
    <lineage>
        <taxon>Eukaryota</taxon>
        <taxon>Metazoa</taxon>
        <taxon>Spiralia</taxon>
        <taxon>Lophotrochozoa</taxon>
        <taxon>Brachiopoda</taxon>
        <taxon>Linguliformea</taxon>
        <taxon>Lingulata</taxon>
        <taxon>Lingulida</taxon>
        <taxon>Linguloidea</taxon>
        <taxon>Lingulidae</taxon>
        <taxon>Lingula</taxon>
    </lineage>
</organism>
<evidence type="ECO:0000256" key="3">
    <source>
        <dbReference type="ARBA" id="ARBA00022490"/>
    </source>
</evidence>
<dbReference type="GO" id="GO:0031514">
    <property type="term" value="C:motile cilium"/>
    <property type="evidence" value="ECO:0007669"/>
    <property type="project" value="UniProtKB-SubCell"/>
</dbReference>
<dbReference type="PANTHER" id="PTHR46613:SF1">
    <property type="entry name" value="RADIAL SPOKE HEAD 10 HOMOLOG B-RELATED"/>
    <property type="match status" value="1"/>
</dbReference>
<name>A0A1S3J1Z2_LINAN</name>
<feature type="compositionally biased region" description="Basic and acidic residues" evidence="9">
    <location>
        <begin position="9"/>
        <end position="32"/>
    </location>
</feature>
<proteinExistence type="predicted"/>
<gene>
    <name evidence="11" type="primary">LOC106169379</name>
</gene>